<keyword evidence="5" id="KW-0949">S-adenosyl-L-methionine</keyword>
<keyword evidence="9" id="KW-1185">Reference proteome</keyword>
<evidence type="ECO:0000256" key="4">
    <source>
        <dbReference type="ARBA" id="ARBA00022679"/>
    </source>
</evidence>
<keyword evidence="4" id="KW-0808">Transferase</keyword>
<dbReference type="PROSITE" id="PS50280">
    <property type="entry name" value="SET"/>
    <property type="match status" value="1"/>
</dbReference>
<dbReference type="PROSITE" id="PS50868">
    <property type="entry name" value="POST_SET"/>
    <property type="match status" value="1"/>
</dbReference>
<dbReference type="InterPro" id="IPR001214">
    <property type="entry name" value="SET_dom"/>
</dbReference>
<keyword evidence="2" id="KW-0158">Chromosome</keyword>
<evidence type="ECO:0000256" key="2">
    <source>
        <dbReference type="ARBA" id="ARBA00022454"/>
    </source>
</evidence>
<dbReference type="GO" id="GO:0005694">
    <property type="term" value="C:chromosome"/>
    <property type="evidence" value="ECO:0007669"/>
    <property type="project" value="UniProtKB-SubCell"/>
</dbReference>
<dbReference type="GO" id="GO:0032259">
    <property type="term" value="P:methylation"/>
    <property type="evidence" value="ECO:0007669"/>
    <property type="project" value="UniProtKB-KW"/>
</dbReference>
<protein>
    <recommendedName>
        <fullName evidence="10">SET domain-containing protein</fullName>
    </recommendedName>
</protein>
<dbReference type="Gene3D" id="2.170.270.10">
    <property type="entry name" value="SET domain"/>
    <property type="match status" value="1"/>
</dbReference>
<evidence type="ECO:0000256" key="3">
    <source>
        <dbReference type="ARBA" id="ARBA00022603"/>
    </source>
</evidence>
<proteinExistence type="predicted"/>
<comment type="caution">
    <text evidence="8">The sequence shown here is derived from an EMBL/GenBank/DDBJ whole genome shotgun (WGS) entry which is preliminary data.</text>
</comment>
<evidence type="ECO:0008006" key="10">
    <source>
        <dbReference type="Google" id="ProtNLM"/>
    </source>
</evidence>
<dbReference type="Proteomes" id="UP000247540">
    <property type="component" value="Unassembled WGS sequence"/>
</dbReference>
<evidence type="ECO:0000256" key="1">
    <source>
        <dbReference type="ARBA" id="ARBA00004286"/>
    </source>
</evidence>
<dbReference type="Pfam" id="PF00856">
    <property type="entry name" value="SET"/>
    <property type="match status" value="1"/>
</dbReference>
<evidence type="ECO:0000313" key="8">
    <source>
        <dbReference type="EMBL" id="PYE74259.1"/>
    </source>
</evidence>
<dbReference type="SUPFAM" id="SSF82199">
    <property type="entry name" value="SET domain"/>
    <property type="match status" value="1"/>
</dbReference>
<dbReference type="OrthoDB" id="9790349at2"/>
<dbReference type="GO" id="GO:0008168">
    <property type="term" value="F:methyltransferase activity"/>
    <property type="evidence" value="ECO:0007669"/>
    <property type="project" value="UniProtKB-KW"/>
</dbReference>
<sequence>MAPNPPVSGRRIQTRRSGVHGKGVFAVQDIAEGERIVEYVGEIIGWDEAQDRHPHDPADPHHTFYFHIDADRVIDAKYGGNSSRWINHSCDPNCEADEQAGRIFIRALRNIPAGEELNYDYGLIVEERYTRKLKAEYPCRCGADRCRGTLLAPKRGFRR</sequence>
<organism evidence="8 9">
    <name type="scientific">Xylophilus ampelinus</name>
    <dbReference type="NCBI Taxonomy" id="54067"/>
    <lineage>
        <taxon>Bacteria</taxon>
        <taxon>Pseudomonadati</taxon>
        <taxon>Pseudomonadota</taxon>
        <taxon>Betaproteobacteria</taxon>
        <taxon>Burkholderiales</taxon>
        <taxon>Xylophilus</taxon>
    </lineage>
</organism>
<accession>A0A318SUZ9</accession>
<feature type="domain" description="SET" evidence="6">
    <location>
        <begin position="10"/>
        <end position="122"/>
    </location>
</feature>
<dbReference type="InterPro" id="IPR050777">
    <property type="entry name" value="SET2_Histone-Lys_MeTrsfase"/>
</dbReference>
<evidence type="ECO:0000256" key="5">
    <source>
        <dbReference type="ARBA" id="ARBA00022691"/>
    </source>
</evidence>
<dbReference type="SMART" id="SM00317">
    <property type="entry name" value="SET"/>
    <property type="match status" value="1"/>
</dbReference>
<dbReference type="InterPro" id="IPR003616">
    <property type="entry name" value="Post-SET_dom"/>
</dbReference>
<feature type="domain" description="Post-SET" evidence="7">
    <location>
        <begin position="135"/>
        <end position="151"/>
    </location>
</feature>
<dbReference type="EMBL" id="QJTC01000027">
    <property type="protein sequence ID" value="PYE74259.1"/>
    <property type="molecule type" value="Genomic_DNA"/>
</dbReference>
<evidence type="ECO:0000259" key="6">
    <source>
        <dbReference type="PROSITE" id="PS50280"/>
    </source>
</evidence>
<dbReference type="PANTHER" id="PTHR22884">
    <property type="entry name" value="SET DOMAIN PROTEINS"/>
    <property type="match status" value="1"/>
</dbReference>
<evidence type="ECO:0000259" key="7">
    <source>
        <dbReference type="PROSITE" id="PS50868"/>
    </source>
</evidence>
<evidence type="ECO:0000313" key="9">
    <source>
        <dbReference type="Proteomes" id="UP000247540"/>
    </source>
</evidence>
<name>A0A318SUZ9_9BURK</name>
<dbReference type="RefSeq" id="WP_110466725.1">
    <property type="nucleotide sequence ID" value="NZ_JAMOFZ010000026.1"/>
</dbReference>
<reference evidence="8 9" key="1">
    <citation type="submission" date="2018-06" db="EMBL/GenBank/DDBJ databases">
        <title>Genomic Encyclopedia of Type Strains, Phase III (KMG-III): the genomes of soil and plant-associated and newly described type strains.</title>
        <authorList>
            <person name="Whitman W."/>
        </authorList>
    </citation>
    <scope>NUCLEOTIDE SEQUENCE [LARGE SCALE GENOMIC DNA]</scope>
    <source>
        <strain evidence="8 9">CECT 7646</strain>
    </source>
</reference>
<gene>
    <name evidence="8" type="ORF">DFQ15_12717</name>
</gene>
<comment type="subcellular location">
    <subcellularLocation>
        <location evidence="1">Chromosome</location>
    </subcellularLocation>
</comment>
<dbReference type="InterPro" id="IPR046341">
    <property type="entry name" value="SET_dom_sf"/>
</dbReference>
<keyword evidence="3" id="KW-0489">Methyltransferase</keyword>
<dbReference type="AlphaFoldDB" id="A0A318SUZ9"/>